<evidence type="ECO:0000256" key="1">
    <source>
        <dbReference type="SAM" id="MobiDB-lite"/>
    </source>
</evidence>
<accession>A0A0D0TRL6</accession>
<evidence type="ECO:0000313" key="2">
    <source>
        <dbReference type="EMBL" id="KIR49357.1"/>
    </source>
</evidence>
<dbReference type="AlphaFoldDB" id="A0A0D0TRL6"/>
<dbReference type="HOGENOM" id="CLU_2497827_0_0_1"/>
<name>A0A0D0TRL6_CRYGA</name>
<organism evidence="2">
    <name type="scientific">Cryptococcus bacillisporus CA1280</name>
    <dbReference type="NCBI Taxonomy" id="1296109"/>
    <lineage>
        <taxon>Eukaryota</taxon>
        <taxon>Fungi</taxon>
        <taxon>Dikarya</taxon>
        <taxon>Basidiomycota</taxon>
        <taxon>Agaricomycotina</taxon>
        <taxon>Tremellomycetes</taxon>
        <taxon>Tremellales</taxon>
        <taxon>Cryptococcaceae</taxon>
        <taxon>Cryptococcus</taxon>
        <taxon>Cryptococcus gattii species complex</taxon>
    </lineage>
</organism>
<gene>
    <name evidence="2" type="ORF">I312_01512</name>
</gene>
<proteinExistence type="predicted"/>
<reference evidence="2" key="1">
    <citation type="submission" date="2015-01" db="EMBL/GenBank/DDBJ databases">
        <title>The Genome Sequence of Cryptococcus gattii CA1280.</title>
        <authorList>
            <consortium name="The Broad Institute Genomics Platform"/>
            <person name="Cuomo C."/>
            <person name="Litvintseva A."/>
            <person name="Chen Y."/>
            <person name="Heitman J."/>
            <person name="Sun S."/>
            <person name="Springer D."/>
            <person name="Dromer F."/>
            <person name="Young S."/>
            <person name="Zeng Q."/>
            <person name="Gargeya S."/>
            <person name="Abouelleil A."/>
            <person name="Alvarado L."/>
            <person name="Chapman S.B."/>
            <person name="Gainer-Dewar J."/>
            <person name="Goldberg J."/>
            <person name="Griggs A."/>
            <person name="Gujja S."/>
            <person name="Hansen M."/>
            <person name="Howarth C."/>
            <person name="Imamovic A."/>
            <person name="Larimer J."/>
            <person name="Murphy C."/>
            <person name="Naylor J."/>
            <person name="Pearson M."/>
            <person name="Priest M."/>
            <person name="Roberts A."/>
            <person name="Saif S."/>
            <person name="Shea T."/>
            <person name="Sykes S."/>
            <person name="Wortman J."/>
            <person name="Nusbaum C."/>
            <person name="Birren B."/>
        </authorList>
    </citation>
    <scope>NUCLEOTIDE SEQUENCE [LARGE SCALE GENOMIC DNA]</scope>
    <source>
        <strain evidence="2">CA1280</strain>
    </source>
</reference>
<sequence>MLLLLHAADEEFSLVKRSSGCRQPFIPPRNHDDDDHRSWMMLMEGEFCTRFRYHRLSSTDLFLSASSIRTDSSHYQTQPNTRNKMTDSQKAGRSNVSAEF</sequence>
<protein>
    <submittedName>
        <fullName evidence="2">Uncharacterized protein</fullName>
    </submittedName>
</protein>
<dbReference type="EMBL" id="KN847975">
    <property type="protein sequence ID" value="KIR49357.1"/>
    <property type="molecule type" value="Genomic_DNA"/>
</dbReference>
<feature type="region of interest" description="Disordered" evidence="1">
    <location>
        <begin position="70"/>
        <end position="100"/>
    </location>
</feature>
<dbReference type="OrthoDB" id="10322737at2759"/>